<dbReference type="RefSeq" id="WP_066791916.1">
    <property type="nucleotide sequence ID" value="NZ_CP014806.1"/>
</dbReference>
<dbReference type="Gene3D" id="1.20.1260.10">
    <property type="match status" value="1"/>
</dbReference>
<keyword evidence="1" id="KW-0749">Sporulation</keyword>
<dbReference type="OrthoDB" id="2577233at2"/>
<dbReference type="Pfam" id="PF07875">
    <property type="entry name" value="Coat_F"/>
    <property type="match status" value="1"/>
</dbReference>
<comment type="subcellular location">
    <subcellularLocation>
        <location evidence="2">Spore coat</location>
    </subcellularLocation>
</comment>
<name>A0A143HHA6_9BACL</name>
<keyword evidence="5" id="KW-1185">Reference proteome</keyword>
<proteinExistence type="inferred from homology"/>
<evidence type="ECO:0000256" key="1">
    <source>
        <dbReference type="ARBA" id="ARBA00022969"/>
    </source>
</evidence>
<dbReference type="AlphaFoldDB" id="A0A143HHA6"/>
<dbReference type="KEGG" id="rst:ATY39_10330"/>
<evidence type="ECO:0000256" key="2">
    <source>
        <dbReference type="ARBA" id="ARBA00024325"/>
    </source>
</evidence>
<dbReference type="STRING" id="241244.ATY39_10330"/>
<comment type="similarity">
    <text evidence="3">Belongs to the CotF family.</text>
</comment>
<accession>A0A143HHA6</accession>
<evidence type="ECO:0000256" key="3">
    <source>
        <dbReference type="ARBA" id="ARBA00024344"/>
    </source>
</evidence>
<organism evidence="4 5">
    <name type="scientific">Rummeliibacillus stabekisii</name>
    <dbReference type="NCBI Taxonomy" id="241244"/>
    <lineage>
        <taxon>Bacteria</taxon>
        <taxon>Bacillati</taxon>
        <taxon>Bacillota</taxon>
        <taxon>Bacilli</taxon>
        <taxon>Bacillales</taxon>
        <taxon>Caryophanaceae</taxon>
        <taxon>Rummeliibacillus</taxon>
    </lineage>
</organism>
<dbReference type="Proteomes" id="UP000076021">
    <property type="component" value="Chromosome"/>
</dbReference>
<dbReference type="InterPro" id="IPR012347">
    <property type="entry name" value="Ferritin-like"/>
</dbReference>
<reference evidence="5" key="2">
    <citation type="submission" date="2016-03" db="EMBL/GenBank/DDBJ databases">
        <authorList>
            <person name="Ploux O."/>
        </authorList>
    </citation>
    <scope>NUCLEOTIDE SEQUENCE [LARGE SCALE GENOMIC DNA]</scope>
    <source>
        <strain evidence="5">PP9</strain>
    </source>
</reference>
<gene>
    <name evidence="4" type="ORF">ATY39_10330</name>
</gene>
<evidence type="ECO:0000313" key="5">
    <source>
        <dbReference type="Proteomes" id="UP000076021"/>
    </source>
</evidence>
<dbReference type="PANTHER" id="PTHR39183:SF1">
    <property type="entry name" value="SPORE COAT PROTEIN F-LIKE PROTEIN YHCQ"/>
    <property type="match status" value="1"/>
</dbReference>
<dbReference type="GO" id="GO:0030435">
    <property type="term" value="P:sporulation resulting in formation of a cellular spore"/>
    <property type="evidence" value="ECO:0007669"/>
    <property type="project" value="UniProtKB-KW"/>
</dbReference>
<evidence type="ECO:0000313" key="4">
    <source>
        <dbReference type="EMBL" id="AMX01073.1"/>
    </source>
</evidence>
<dbReference type="EMBL" id="CP014806">
    <property type="protein sequence ID" value="AMX01073.1"/>
    <property type="molecule type" value="Genomic_DNA"/>
</dbReference>
<sequence length="193" mass="21918">MYHVDSAKYNHGAHEVMDMHETLSTVIGGLDQCVLLRDQIQDPELRNMMDRQYQFCVDEYNTLVECFKTGRDPSQPTGHYQMTEDNKFTYGIKPGQPKKPITQASELNDEMISGYLLSSHKATATAKLAASLETTNPVVRRVLADSIPNCIEMAYEVSIYQNRKGYYQVPQLSSQDTVTITNCYDTMSNNQLQ</sequence>
<protein>
    <submittedName>
        <fullName evidence="4">Spore gernimation protein GerQ</fullName>
    </submittedName>
</protein>
<reference evidence="4 5" key="1">
    <citation type="journal article" date="2016" name="Genome Announc.">
        <title>Whole-Genome Sequence of Rummeliibacillus stabekisii Strain PP9 Isolated from Antarctic Soil.</title>
        <authorList>
            <person name="da Mota F.F."/>
            <person name="Vollu R.E."/>
            <person name="Jurelevicius D."/>
            <person name="Seldin L."/>
        </authorList>
    </citation>
    <scope>NUCLEOTIDE SEQUENCE [LARGE SCALE GENOMIC DNA]</scope>
    <source>
        <strain evidence="4 5">PP9</strain>
    </source>
</reference>
<dbReference type="PANTHER" id="PTHR39183">
    <property type="entry name" value="SPORE COAT PROTEIN F-LIKE PROTEIN YHCQ"/>
    <property type="match status" value="1"/>
</dbReference>
<dbReference type="InterPro" id="IPR012851">
    <property type="entry name" value="Spore_coat_CotF-like"/>
</dbReference>